<protein>
    <submittedName>
        <fullName evidence="1">Uncharacterized protein</fullName>
    </submittedName>
</protein>
<name>A0AAD2CZP3_EUPCR</name>
<organism evidence="1 2">
    <name type="scientific">Euplotes crassus</name>
    <dbReference type="NCBI Taxonomy" id="5936"/>
    <lineage>
        <taxon>Eukaryota</taxon>
        <taxon>Sar</taxon>
        <taxon>Alveolata</taxon>
        <taxon>Ciliophora</taxon>
        <taxon>Intramacronucleata</taxon>
        <taxon>Spirotrichea</taxon>
        <taxon>Hypotrichia</taxon>
        <taxon>Euplotida</taxon>
        <taxon>Euplotidae</taxon>
        <taxon>Moneuplotes</taxon>
    </lineage>
</organism>
<proteinExistence type="predicted"/>
<dbReference type="AlphaFoldDB" id="A0AAD2CZP3"/>
<gene>
    <name evidence="1" type="ORF">ECRASSUSDP1_LOCUS16637</name>
</gene>
<keyword evidence="2" id="KW-1185">Reference proteome</keyword>
<sequence>MLIVTSGLSRNLINKPKHNFFEVMLEESKALEFLRLLEPLGLPKQDDAYISRFPKNSLQLKKSLSSSVPSRMKRVYLNANSRSMIKMTPYFNQILEISNKTTQRIVLSNFILNERQIRRFLFANRNKKFIHFCNCEIVLPSVPPSGWLPSSQIERFGIFIKGFLNRNCSSFDHSNFENFVAGLANQEEFTKNLIKFETDFYSIGEESTFEILHKYGFS</sequence>
<accession>A0AAD2CZP3</accession>
<evidence type="ECO:0000313" key="1">
    <source>
        <dbReference type="EMBL" id="CAI2375275.1"/>
    </source>
</evidence>
<reference evidence="1" key="1">
    <citation type="submission" date="2023-07" db="EMBL/GenBank/DDBJ databases">
        <authorList>
            <consortium name="AG Swart"/>
            <person name="Singh M."/>
            <person name="Singh A."/>
            <person name="Seah K."/>
            <person name="Emmerich C."/>
        </authorList>
    </citation>
    <scope>NUCLEOTIDE SEQUENCE</scope>
    <source>
        <strain evidence="1">DP1</strain>
    </source>
</reference>
<dbReference type="EMBL" id="CAMPGE010016739">
    <property type="protein sequence ID" value="CAI2375275.1"/>
    <property type="molecule type" value="Genomic_DNA"/>
</dbReference>
<evidence type="ECO:0000313" key="2">
    <source>
        <dbReference type="Proteomes" id="UP001295684"/>
    </source>
</evidence>
<dbReference type="Proteomes" id="UP001295684">
    <property type="component" value="Unassembled WGS sequence"/>
</dbReference>
<comment type="caution">
    <text evidence="1">The sequence shown here is derived from an EMBL/GenBank/DDBJ whole genome shotgun (WGS) entry which is preliminary data.</text>
</comment>